<reference evidence="1" key="1">
    <citation type="journal article" date="2023" name="Insect Mol. Biol.">
        <title>Genome sequencing provides insights into the evolution of gene families encoding plant cell wall-degrading enzymes in longhorned beetles.</title>
        <authorList>
            <person name="Shin N.R."/>
            <person name="Okamura Y."/>
            <person name="Kirsch R."/>
            <person name="Pauchet Y."/>
        </authorList>
    </citation>
    <scope>NUCLEOTIDE SEQUENCE</scope>
    <source>
        <strain evidence="1">AMC_N1</strain>
    </source>
</reference>
<evidence type="ECO:0008006" key="3">
    <source>
        <dbReference type="Google" id="ProtNLM"/>
    </source>
</evidence>
<accession>A0AAV8Z9F1</accession>
<proteinExistence type="predicted"/>
<dbReference type="EMBL" id="JAPWTK010000011">
    <property type="protein sequence ID" value="KAJ8959884.1"/>
    <property type="molecule type" value="Genomic_DNA"/>
</dbReference>
<dbReference type="AlphaFoldDB" id="A0AAV8Z9F1"/>
<sequence length="68" mass="7880">MLSIQMEQRYTGINVYPAHKLLNGLNGLKRYVKRPKTIRVPDGPQRGQSVYLRGEVNKVRYHAKGEKK</sequence>
<dbReference type="Proteomes" id="UP001162162">
    <property type="component" value="Unassembled WGS sequence"/>
</dbReference>
<name>A0AAV8Z9F1_9CUCU</name>
<protein>
    <recommendedName>
        <fullName evidence="3">Transposase</fullName>
    </recommendedName>
</protein>
<gene>
    <name evidence="1" type="ORF">NQ318_011620</name>
</gene>
<keyword evidence="2" id="KW-1185">Reference proteome</keyword>
<evidence type="ECO:0000313" key="2">
    <source>
        <dbReference type="Proteomes" id="UP001162162"/>
    </source>
</evidence>
<evidence type="ECO:0000313" key="1">
    <source>
        <dbReference type="EMBL" id="KAJ8959884.1"/>
    </source>
</evidence>
<comment type="caution">
    <text evidence="1">The sequence shown here is derived from an EMBL/GenBank/DDBJ whole genome shotgun (WGS) entry which is preliminary data.</text>
</comment>
<organism evidence="1 2">
    <name type="scientific">Aromia moschata</name>
    <dbReference type="NCBI Taxonomy" id="1265417"/>
    <lineage>
        <taxon>Eukaryota</taxon>
        <taxon>Metazoa</taxon>
        <taxon>Ecdysozoa</taxon>
        <taxon>Arthropoda</taxon>
        <taxon>Hexapoda</taxon>
        <taxon>Insecta</taxon>
        <taxon>Pterygota</taxon>
        <taxon>Neoptera</taxon>
        <taxon>Endopterygota</taxon>
        <taxon>Coleoptera</taxon>
        <taxon>Polyphaga</taxon>
        <taxon>Cucujiformia</taxon>
        <taxon>Chrysomeloidea</taxon>
        <taxon>Cerambycidae</taxon>
        <taxon>Cerambycinae</taxon>
        <taxon>Callichromatini</taxon>
        <taxon>Aromia</taxon>
    </lineage>
</organism>